<name>A0ABS2QGC1_9BACI</name>
<comment type="cofactor">
    <cofactor evidence="1">
        <name>Co(2+)</name>
        <dbReference type="ChEBI" id="CHEBI:48828"/>
    </cofactor>
</comment>
<evidence type="ECO:0000256" key="1">
    <source>
        <dbReference type="ARBA" id="ARBA00001941"/>
    </source>
</evidence>
<dbReference type="InterPro" id="IPR035097">
    <property type="entry name" value="M29_N-terminal"/>
</dbReference>
<dbReference type="EMBL" id="JAFBFI010000005">
    <property type="protein sequence ID" value="MBM7692142.1"/>
    <property type="molecule type" value="Genomic_DNA"/>
</dbReference>
<dbReference type="InterPro" id="IPR000787">
    <property type="entry name" value="Peptidase_M29"/>
</dbReference>
<gene>
    <name evidence="10" type="ORF">JOC77_001569</name>
</gene>
<evidence type="ECO:0000256" key="5">
    <source>
        <dbReference type="ARBA" id="ARBA00022438"/>
    </source>
</evidence>
<evidence type="ECO:0000256" key="7">
    <source>
        <dbReference type="ARBA" id="ARBA00022723"/>
    </source>
</evidence>
<reference evidence="10 11" key="1">
    <citation type="submission" date="2021-01" db="EMBL/GenBank/DDBJ databases">
        <title>Genomic Encyclopedia of Type Strains, Phase IV (KMG-IV): sequencing the most valuable type-strain genomes for metagenomic binning, comparative biology and taxonomic classification.</title>
        <authorList>
            <person name="Goeker M."/>
        </authorList>
    </citation>
    <scope>NUCLEOTIDE SEQUENCE [LARGE SCALE GENOMIC DNA]</scope>
    <source>
        <strain evidence="10 11">DSM 105482</strain>
    </source>
</reference>
<evidence type="ECO:0000256" key="3">
    <source>
        <dbReference type="ARBA" id="ARBA00001947"/>
    </source>
</evidence>
<dbReference type="EC" id="3.4.11.-" evidence="10"/>
<evidence type="ECO:0000256" key="8">
    <source>
        <dbReference type="ARBA" id="ARBA00022801"/>
    </source>
</evidence>
<dbReference type="GO" id="GO:0004177">
    <property type="term" value="F:aminopeptidase activity"/>
    <property type="evidence" value="ECO:0007669"/>
    <property type="project" value="UniProtKB-KW"/>
</dbReference>
<evidence type="ECO:0000313" key="10">
    <source>
        <dbReference type="EMBL" id="MBM7692142.1"/>
    </source>
</evidence>
<comment type="cofactor">
    <cofactor evidence="3">
        <name>Zn(2+)</name>
        <dbReference type="ChEBI" id="CHEBI:29105"/>
    </cofactor>
</comment>
<keyword evidence="5 10" id="KW-0031">Aminopeptidase</keyword>
<comment type="caution">
    <text evidence="10">The sequence shown here is derived from an EMBL/GenBank/DDBJ whole genome shotgun (WGS) entry which is preliminary data.</text>
</comment>
<dbReference type="PANTHER" id="PTHR34448:SF1">
    <property type="entry name" value="BLL6088 PROTEIN"/>
    <property type="match status" value="1"/>
</dbReference>
<accession>A0ABS2QGC1</accession>
<dbReference type="PANTHER" id="PTHR34448">
    <property type="entry name" value="AMINOPEPTIDASE"/>
    <property type="match status" value="1"/>
</dbReference>
<comment type="similarity">
    <text evidence="4">Belongs to the peptidase M29 family.</text>
</comment>
<keyword evidence="7" id="KW-0479">Metal-binding</keyword>
<comment type="cofactor">
    <cofactor evidence="2">
        <name>Mg(2+)</name>
        <dbReference type="ChEBI" id="CHEBI:18420"/>
    </cofactor>
</comment>
<evidence type="ECO:0000256" key="6">
    <source>
        <dbReference type="ARBA" id="ARBA00022670"/>
    </source>
</evidence>
<organism evidence="10 11">
    <name type="scientific">Peribacillus deserti</name>
    <dbReference type="NCBI Taxonomy" id="673318"/>
    <lineage>
        <taxon>Bacteria</taxon>
        <taxon>Bacillati</taxon>
        <taxon>Bacillota</taxon>
        <taxon>Bacilli</taxon>
        <taxon>Bacillales</taxon>
        <taxon>Bacillaceae</taxon>
        <taxon>Peribacillus</taxon>
    </lineage>
</organism>
<keyword evidence="8 10" id="KW-0378">Hydrolase</keyword>
<proteinExistence type="inferred from homology"/>
<protein>
    <submittedName>
        <fullName evidence="10">Aminopeptidase</fullName>
        <ecNumber evidence="10">3.4.11.-</ecNumber>
    </submittedName>
</protein>
<evidence type="ECO:0000256" key="9">
    <source>
        <dbReference type="ARBA" id="ARBA00023049"/>
    </source>
</evidence>
<evidence type="ECO:0000256" key="4">
    <source>
        <dbReference type="ARBA" id="ARBA00008236"/>
    </source>
</evidence>
<dbReference type="Gene3D" id="3.40.1830.10">
    <property type="entry name" value="Thermophilic metalloprotease (M29)"/>
    <property type="match status" value="1"/>
</dbReference>
<dbReference type="InterPro" id="IPR052170">
    <property type="entry name" value="M29_Exopeptidase"/>
</dbReference>
<evidence type="ECO:0000256" key="2">
    <source>
        <dbReference type="ARBA" id="ARBA00001946"/>
    </source>
</evidence>
<keyword evidence="6" id="KW-0645">Protease</keyword>
<keyword evidence="11" id="KW-1185">Reference proteome</keyword>
<keyword evidence="9" id="KW-0482">Metalloprotease</keyword>
<dbReference type="Proteomes" id="UP000823486">
    <property type="component" value="Unassembled WGS sequence"/>
</dbReference>
<sequence length="381" mass="43207">MKDPRLTKLANGLLDYSTEIKQGEPILIEVYGEGIPLAKELIKGAYERGAFPFLKIVDEESARLLLEGTTPERSELQRKWDLSMWQDIKAAIRIFGLKNDKESANVRIEQKRIQQNAMKPVLDHIINKTRWVLLEYPTYSIAQKAGMSLEEFEDFYFKVCTLDYQKMDRAMDELKALMDKTDRVHIKGEGTDLHFSIKDLGAIKCSGLRNIPDGEVYTAPVKDSVNGVITFNTSTTYLGTKFDSVKFIFENGKIVKAASSITEALNRILDTDEGSRFIGEFAIGVNPHILHPMDDTLFDEKIAGSFHFTPGQSYKNESYNGNDSNIHWDIVNIQRPEYGGGEIWFDGVLIRKDGLFVPESLHPLNPENLLYSNQKTEEALV</sequence>
<dbReference type="Pfam" id="PF02073">
    <property type="entry name" value="Peptidase_M29"/>
    <property type="match status" value="1"/>
</dbReference>
<dbReference type="SUPFAM" id="SSF144052">
    <property type="entry name" value="Thermophilic metalloprotease-like"/>
    <property type="match status" value="1"/>
</dbReference>
<evidence type="ECO:0000313" key="11">
    <source>
        <dbReference type="Proteomes" id="UP000823486"/>
    </source>
</evidence>
<dbReference type="RefSeq" id="WP_204541030.1">
    <property type="nucleotide sequence ID" value="NZ_JAFBFI010000005.1"/>
</dbReference>